<dbReference type="STRING" id="1111728.GCA_000427805_04775"/>
<dbReference type="OrthoDB" id="7472446at2"/>
<gene>
    <name evidence="3" type="ORF">CRN84_21780</name>
    <name evidence="4" type="ORF">NCTC12282_05945</name>
</gene>
<dbReference type="EMBL" id="CAADJA010000002">
    <property type="protein sequence ID" value="VFS52683.1"/>
    <property type="molecule type" value="Genomic_DNA"/>
</dbReference>
<dbReference type="EMBL" id="PDDX01000001">
    <property type="protein sequence ID" value="PHI31769.1"/>
    <property type="molecule type" value="Genomic_DNA"/>
</dbReference>
<evidence type="ECO:0000313" key="5">
    <source>
        <dbReference type="Proteomes" id="UP000224974"/>
    </source>
</evidence>
<organism evidence="3 5">
    <name type="scientific">Budvicia aquatica</name>
    <dbReference type="NCBI Taxonomy" id="82979"/>
    <lineage>
        <taxon>Bacteria</taxon>
        <taxon>Pseudomonadati</taxon>
        <taxon>Pseudomonadota</taxon>
        <taxon>Gammaproteobacteria</taxon>
        <taxon>Enterobacterales</taxon>
        <taxon>Budviciaceae</taxon>
        <taxon>Budvicia</taxon>
    </lineage>
</organism>
<proteinExistence type="predicted"/>
<dbReference type="AlphaFoldDB" id="A0A2C6CYK8"/>
<feature type="region of interest" description="Disordered" evidence="1">
    <location>
        <begin position="138"/>
        <end position="162"/>
    </location>
</feature>
<reference evidence="5" key="1">
    <citation type="submission" date="2017-09" db="EMBL/GenBank/DDBJ databases">
        <title>FDA dAtabase for Regulatory Grade micrObial Sequences (FDA-ARGOS): Supporting development and validation of Infectious Disease Dx tests.</title>
        <authorList>
            <person name="Minogue T."/>
            <person name="Wolcott M."/>
            <person name="Wasieloski L."/>
            <person name="Aguilar W."/>
            <person name="Moore D."/>
            <person name="Tallon L."/>
            <person name="Sadzewicz L."/>
            <person name="Ott S."/>
            <person name="Zhao X."/>
            <person name="Nagaraj S."/>
            <person name="Vavikolanu K."/>
            <person name="Aluvathingal J."/>
            <person name="Nadendla S."/>
            <person name="Sichtig H."/>
        </authorList>
    </citation>
    <scope>NUCLEOTIDE SEQUENCE [LARGE SCALE GENOMIC DNA]</scope>
    <source>
        <strain evidence="5">FDAARGOS_387</strain>
    </source>
</reference>
<dbReference type="RefSeq" id="WP_029096109.1">
    <property type="nucleotide sequence ID" value="NZ_CAADJA010000002.1"/>
</dbReference>
<evidence type="ECO:0000313" key="6">
    <source>
        <dbReference type="Proteomes" id="UP000373449"/>
    </source>
</evidence>
<name>A0A2C6CYK8_9GAMM</name>
<protein>
    <recommendedName>
        <fullName evidence="2">Bacterial HORMA domain-containing protein</fullName>
    </recommendedName>
</protein>
<reference evidence="3" key="2">
    <citation type="submission" date="2017-09" db="EMBL/GenBank/DDBJ databases">
        <title>FDA dAtabase for Regulatory Grade micrObial Sequences (FDA-ARGOS): Supporting development and validation of Infectious Disease Dx tests.</title>
        <authorList>
            <person name="Minogue T."/>
            <person name="Wolcott M."/>
            <person name="Wasieloski L."/>
            <person name="Aguilar W."/>
            <person name="Moore D."/>
            <person name="Tallon L.J."/>
            <person name="Sadzewicz L."/>
            <person name="Ott S."/>
            <person name="Zhao X."/>
            <person name="Nagaraj S."/>
            <person name="Vavikolanu K."/>
            <person name="Aluvathingal J."/>
            <person name="Nadendla S."/>
            <person name="Sichtig H."/>
        </authorList>
    </citation>
    <scope>NUCLEOTIDE SEQUENCE</scope>
    <source>
        <strain evidence="3">FDAARGOS_387</strain>
    </source>
</reference>
<evidence type="ECO:0000256" key="1">
    <source>
        <dbReference type="SAM" id="MobiDB-lite"/>
    </source>
</evidence>
<dbReference type="Proteomes" id="UP000373449">
    <property type="component" value="Unassembled WGS sequence"/>
</dbReference>
<evidence type="ECO:0000259" key="2">
    <source>
        <dbReference type="Pfam" id="PF18138"/>
    </source>
</evidence>
<keyword evidence="5" id="KW-1185">Reference proteome</keyword>
<accession>A0A2C6CYK8</accession>
<dbReference type="Proteomes" id="UP000224974">
    <property type="component" value="Unassembled WGS sequence"/>
</dbReference>
<sequence>MSYSSTETSTYTTTDVEAVMRRITADLVMIAASTGTVTENRAREWAHDIELLAKNGYLNYVDLTLISNGVEQRATRFYVNDLGGLANERPGDARWPKIKGAHLRIVLTYLNTYDPAAKQKLSSKMNISWSPCSDDINHSGLTQKGGREYSSNGYGMQRKDYN</sequence>
<dbReference type="InterPro" id="IPR041162">
    <property type="entry name" value="Bact_HORMA_1"/>
</dbReference>
<reference evidence="4 6" key="3">
    <citation type="submission" date="2019-03" db="EMBL/GenBank/DDBJ databases">
        <authorList>
            <consortium name="Pathogen Informatics"/>
        </authorList>
    </citation>
    <scope>NUCLEOTIDE SEQUENCE [LARGE SCALE GENOMIC DNA]</scope>
    <source>
        <strain evidence="4 6">NCTC12282</strain>
    </source>
</reference>
<evidence type="ECO:0000313" key="4">
    <source>
        <dbReference type="EMBL" id="VFS52683.1"/>
    </source>
</evidence>
<evidence type="ECO:0000313" key="3">
    <source>
        <dbReference type="EMBL" id="PHI31769.1"/>
    </source>
</evidence>
<dbReference type="Pfam" id="PF18138">
    <property type="entry name" value="bacHORMA_1"/>
    <property type="match status" value="1"/>
</dbReference>
<feature type="domain" description="Bacterial HORMA" evidence="2">
    <location>
        <begin position="1"/>
        <end position="162"/>
    </location>
</feature>